<feature type="transmembrane region" description="Helical" evidence="2">
    <location>
        <begin position="109"/>
        <end position="128"/>
    </location>
</feature>
<dbReference type="EMBL" id="ML978130">
    <property type="protein sequence ID" value="KAF2096272.1"/>
    <property type="molecule type" value="Genomic_DNA"/>
</dbReference>
<dbReference type="Proteomes" id="UP000799772">
    <property type="component" value="Unassembled WGS sequence"/>
</dbReference>
<evidence type="ECO:0000313" key="4">
    <source>
        <dbReference type="Proteomes" id="UP000799772"/>
    </source>
</evidence>
<feature type="transmembrane region" description="Helical" evidence="2">
    <location>
        <begin position="279"/>
        <end position="300"/>
    </location>
</feature>
<comment type="caution">
    <text evidence="3">The sequence shown here is derived from an EMBL/GenBank/DDBJ whole genome shotgun (WGS) entry which is preliminary data.</text>
</comment>
<feature type="transmembrane region" description="Helical" evidence="2">
    <location>
        <begin position="61"/>
        <end position="88"/>
    </location>
</feature>
<evidence type="ECO:0000256" key="2">
    <source>
        <dbReference type="SAM" id="Phobius"/>
    </source>
</evidence>
<reference evidence="3" key="1">
    <citation type="journal article" date="2020" name="Stud. Mycol.">
        <title>101 Dothideomycetes genomes: a test case for predicting lifestyles and emergence of pathogens.</title>
        <authorList>
            <person name="Haridas S."/>
            <person name="Albert R."/>
            <person name="Binder M."/>
            <person name="Bloem J."/>
            <person name="Labutti K."/>
            <person name="Salamov A."/>
            <person name="Andreopoulos B."/>
            <person name="Baker S."/>
            <person name="Barry K."/>
            <person name="Bills G."/>
            <person name="Bluhm B."/>
            <person name="Cannon C."/>
            <person name="Castanera R."/>
            <person name="Culley D."/>
            <person name="Daum C."/>
            <person name="Ezra D."/>
            <person name="Gonzalez J."/>
            <person name="Henrissat B."/>
            <person name="Kuo A."/>
            <person name="Liang C."/>
            <person name="Lipzen A."/>
            <person name="Lutzoni F."/>
            <person name="Magnuson J."/>
            <person name="Mondo S."/>
            <person name="Nolan M."/>
            <person name="Ohm R."/>
            <person name="Pangilinan J."/>
            <person name="Park H.-J."/>
            <person name="Ramirez L."/>
            <person name="Alfaro M."/>
            <person name="Sun H."/>
            <person name="Tritt A."/>
            <person name="Yoshinaga Y."/>
            <person name="Zwiers L.-H."/>
            <person name="Turgeon B."/>
            <person name="Goodwin S."/>
            <person name="Spatafora J."/>
            <person name="Crous P."/>
            <person name="Grigoriev I."/>
        </authorList>
    </citation>
    <scope>NUCLEOTIDE SEQUENCE</scope>
    <source>
        <strain evidence="3">CBS 133067</strain>
    </source>
</reference>
<feature type="region of interest" description="Disordered" evidence="1">
    <location>
        <begin position="404"/>
        <end position="494"/>
    </location>
</feature>
<evidence type="ECO:0000256" key="1">
    <source>
        <dbReference type="SAM" id="MobiDB-lite"/>
    </source>
</evidence>
<feature type="compositionally biased region" description="Basic and acidic residues" evidence="1">
    <location>
        <begin position="404"/>
        <end position="414"/>
    </location>
</feature>
<dbReference type="OrthoDB" id="4582561at2759"/>
<keyword evidence="2" id="KW-0472">Membrane</keyword>
<name>A0A9P4ICZ5_9PEZI</name>
<feature type="transmembrane region" description="Helical" evidence="2">
    <location>
        <begin position="236"/>
        <end position="258"/>
    </location>
</feature>
<protein>
    <submittedName>
        <fullName evidence="3">Uncharacterized protein</fullName>
    </submittedName>
</protein>
<accession>A0A9P4ICZ5</accession>
<feature type="compositionally biased region" description="Polar residues" evidence="1">
    <location>
        <begin position="467"/>
        <end position="486"/>
    </location>
</feature>
<keyword evidence="2" id="KW-0812">Transmembrane</keyword>
<keyword evidence="4" id="KW-1185">Reference proteome</keyword>
<proteinExistence type="predicted"/>
<feature type="transmembrane region" description="Helical" evidence="2">
    <location>
        <begin position="320"/>
        <end position="338"/>
    </location>
</feature>
<gene>
    <name evidence="3" type="ORF">NA57DRAFT_79039</name>
</gene>
<evidence type="ECO:0000313" key="3">
    <source>
        <dbReference type="EMBL" id="KAF2096272.1"/>
    </source>
</evidence>
<organism evidence="3 4">
    <name type="scientific">Rhizodiscina lignyota</name>
    <dbReference type="NCBI Taxonomy" id="1504668"/>
    <lineage>
        <taxon>Eukaryota</taxon>
        <taxon>Fungi</taxon>
        <taxon>Dikarya</taxon>
        <taxon>Ascomycota</taxon>
        <taxon>Pezizomycotina</taxon>
        <taxon>Dothideomycetes</taxon>
        <taxon>Pleosporomycetidae</taxon>
        <taxon>Aulographales</taxon>
        <taxon>Rhizodiscinaceae</taxon>
        <taxon>Rhizodiscina</taxon>
    </lineage>
</organism>
<sequence length="494" mass="55558">MNNAAHCNKLANFTNSTVIQSWMNQPNASDVIVAQVTELIGECPAVCDTVYGNGNPDMSGIGVFISFMVQAAYFVLYRPVLGIIFLLIPQRHLTARAKLNLKRVKNLSEAIHGTSIFLTFSTLVAGSVRIKQSPPEYEVIFLFRLSRYLFHLGQSSFIVSCSFACGPTRSRYDRWYDLLEFINTILANYVNTAASRLPPNVMLWKFVSLICAKDHHFPAPTSSNQPVMLSWPVYPAVHITLFVALFIGGILLALFFSWNKWKIYVLVGRIFKDGTVRMMFFGAYNLLVITLTIHNAYELYDIRSKMLALDPVADSDNEWSFGQVTAVLLWVPITLWMVRNLLRLLPWLDILAWIIKCLRPPRQDQANPDDDESQGWTLSDSYTFGTTFAAIMINVYLDSVDPCHAEESKDKERASPPPPSDEEQASQSRDEIRDVTMSGALADRSRNGEGENTDAEIDAEHVHGGDSSVTNSYPLRTLPPSSLQRRQLTRRATG</sequence>
<dbReference type="AlphaFoldDB" id="A0A9P4ICZ5"/>
<keyword evidence="2" id="KW-1133">Transmembrane helix</keyword>